<name>E3N6N3_CAERE</name>
<dbReference type="Pfam" id="PF12078">
    <property type="entry name" value="DUF3557"/>
    <property type="match status" value="1"/>
</dbReference>
<sequence>MESSTPLSYLSTQTVLKNLSANKRSVLNFQMYSSPKPTSSRFQISQRCPTLRNIEQTIPLKIDELYLGPLDIKVDDTKYRVEEFKYPSDSEVHKRLASHVGSGVMSEHRNEVQRCDNQLFINHSDYDYVRDSALEARQQEAQRLENLFEHPILNFVSRGMPTPGFEKCIRLISSVHGSKENLAVTYQMDIEAAMKSLIWKLFAGRPTLIVKNFKFNFQGIHKYPLDFKIFSKNIEFANSRLSVTPALQIIDPACLPLDTVTVNFPIDCHDSIVQTAKLRIITMNLLGRDLRRFNHPNIYFTNVKLLGISLIRLLEDWVQREKPIGTFCKFRVFKLYHALDFISMFEQRFPDARGNENSLRGRIEFPTQRFLRINNDTEIKVFLKIKTQAWNVKSLNFKVQRIRE</sequence>
<organism evidence="2">
    <name type="scientific">Caenorhabditis remanei</name>
    <name type="common">Caenorhabditis vulgaris</name>
    <dbReference type="NCBI Taxonomy" id="31234"/>
    <lineage>
        <taxon>Eukaryota</taxon>
        <taxon>Metazoa</taxon>
        <taxon>Ecdysozoa</taxon>
        <taxon>Nematoda</taxon>
        <taxon>Chromadorea</taxon>
        <taxon>Rhabditida</taxon>
        <taxon>Rhabditina</taxon>
        <taxon>Rhabditomorpha</taxon>
        <taxon>Rhabditoidea</taxon>
        <taxon>Rhabditidae</taxon>
        <taxon>Peloderinae</taxon>
        <taxon>Caenorhabditis</taxon>
    </lineage>
</organism>
<evidence type="ECO:0008006" key="3">
    <source>
        <dbReference type="Google" id="ProtNLM"/>
    </source>
</evidence>
<dbReference type="PANTHER" id="PTHR31379:SF1">
    <property type="entry name" value="F-BOX C PROTEIN-RELATED"/>
    <property type="match status" value="1"/>
</dbReference>
<dbReference type="PANTHER" id="PTHR31379">
    <property type="entry name" value="F-BOX C PROTEIN-RELATED-RELATED"/>
    <property type="match status" value="1"/>
</dbReference>
<dbReference type="InterPro" id="IPR021942">
    <property type="entry name" value="DUF3557"/>
</dbReference>
<accession>E3N6N3</accession>
<protein>
    <recommendedName>
        <fullName evidence="3">DUF38 domain-containing protein</fullName>
    </recommendedName>
</protein>
<dbReference type="HOGENOM" id="CLU_042576_2_1_1"/>
<dbReference type="EMBL" id="DS268541">
    <property type="protein sequence ID" value="EFO88170.1"/>
    <property type="molecule type" value="Genomic_DNA"/>
</dbReference>
<dbReference type="AlphaFoldDB" id="E3N6N3"/>
<dbReference type="InParanoid" id="E3N6N3"/>
<proteinExistence type="predicted"/>
<evidence type="ECO:0000313" key="1">
    <source>
        <dbReference type="EMBL" id="EFO88170.1"/>
    </source>
</evidence>
<gene>
    <name evidence="1" type="ORF">CRE_06962</name>
</gene>
<dbReference type="Proteomes" id="UP000008281">
    <property type="component" value="Unassembled WGS sequence"/>
</dbReference>
<evidence type="ECO:0000313" key="2">
    <source>
        <dbReference type="Proteomes" id="UP000008281"/>
    </source>
</evidence>
<reference evidence="1" key="1">
    <citation type="submission" date="2007-07" db="EMBL/GenBank/DDBJ databases">
        <title>PCAP assembly of the Caenorhabditis remanei genome.</title>
        <authorList>
            <consortium name="The Caenorhabditis remanei Sequencing Consortium"/>
            <person name="Wilson R.K."/>
        </authorList>
    </citation>
    <scope>NUCLEOTIDE SEQUENCE [LARGE SCALE GENOMIC DNA]</scope>
    <source>
        <strain evidence="1">PB4641</strain>
    </source>
</reference>
<keyword evidence="2" id="KW-1185">Reference proteome</keyword>